<dbReference type="Gene3D" id="3.40.50.1820">
    <property type="entry name" value="alpha/beta hydrolase"/>
    <property type="match status" value="1"/>
</dbReference>
<reference evidence="3 4" key="1">
    <citation type="submission" date="2018-05" db="EMBL/GenBank/DDBJ databases">
        <title>Pararhodobacter marina sp. nov., isolated from deep-sea water of the Indian Ocean.</title>
        <authorList>
            <person name="Lai Q.Sr."/>
            <person name="Liu X."/>
            <person name="Shao Z."/>
        </authorList>
    </citation>
    <scope>NUCLEOTIDE SEQUENCE [LARGE SCALE GENOMIC DNA]</scope>
    <source>
        <strain evidence="3 4">CIC4N-9</strain>
    </source>
</reference>
<dbReference type="AlphaFoldDB" id="A0A2U2C3W7"/>
<feature type="domain" description="AB hydrolase-1" evidence="2">
    <location>
        <begin position="25"/>
        <end position="235"/>
    </location>
</feature>
<dbReference type="PANTHER" id="PTHR43798">
    <property type="entry name" value="MONOACYLGLYCEROL LIPASE"/>
    <property type="match status" value="1"/>
</dbReference>
<dbReference type="InterPro" id="IPR000073">
    <property type="entry name" value="AB_hydrolase_1"/>
</dbReference>
<organism evidence="3 4">
    <name type="scientific">Pararhodobacter marinus</name>
    <dbReference type="NCBI Taxonomy" id="2184063"/>
    <lineage>
        <taxon>Bacteria</taxon>
        <taxon>Pseudomonadati</taxon>
        <taxon>Pseudomonadota</taxon>
        <taxon>Alphaproteobacteria</taxon>
        <taxon>Rhodobacterales</taxon>
        <taxon>Paracoccaceae</taxon>
        <taxon>Pararhodobacter</taxon>
    </lineage>
</organism>
<comment type="caution">
    <text evidence="3">The sequence shown here is derived from an EMBL/GenBank/DDBJ whole genome shotgun (WGS) entry which is preliminary data.</text>
</comment>
<dbReference type="SUPFAM" id="SSF53474">
    <property type="entry name" value="alpha/beta-Hydrolases"/>
    <property type="match status" value="1"/>
</dbReference>
<dbReference type="InterPro" id="IPR029058">
    <property type="entry name" value="AB_hydrolase_fold"/>
</dbReference>
<dbReference type="EMBL" id="QEYD01000019">
    <property type="protein sequence ID" value="PWE26557.1"/>
    <property type="molecule type" value="Genomic_DNA"/>
</dbReference>
<gene>
    <name evidence="3" type="ORF">C4N9_21450</name>
</gene>
<dbReference type="InterPro" id="IPR000639">
    <property type="entry name" value="Epox_hydrolase-like"/>
</dbReference>
<dbReference type="PRINTS" id="PR00412">
    <property type="entry name" value="EPOXHYDRLASE"/>
</dbReference>
<evidence type="ECO:0000259" key="2">
    <source>
        <dbReference type="Pfam" id="PF00561"/>
    </source>
</evidence>
<dbReference type="GO" id="GO:0016787">
    <property type="term" value="F:hydrolase activity"/>
    <property type="evidence" value="ECO:0007669"/>
    <property type="project" value="UniProtKB-KW"/>
</dbReference>
<evidence type="ECO:0000313" key="4">
    <source>
        <dbReference type="Proteomes" id="UP000244940"/>
    </source>
</evidence>
<dbReference type="InterPro" id="IPR050266">
    <property type="entry name" value="AB_hydrolase_sf"/>
</dbReference>
<accession>A0A2U2C3W7</accession>
<dbReference type="RefSeq" id="WP_109535390.1">
    <property type="nucleotide sequence ID" value="NZ_QEYD01000019.1"/>
</dbReference>
<dbReference type="OrthoDB" id="9815441at2"/>
<dbReference type="PANTHER" id="PTHR43798:SF31">
    <property type="entry name" value="AB HYDROLASE SUPERFAMILY PROTEIN YCLE"/>
    <property type="match status" value="1"/>
</dbReference>
<sequence length="274" mass="28726">MPDTIRLDSPFGTIAIRDSRGSGRPVLLVHGNSACKEAFAPQFDAPELAGFRLIAPDLPGHGASDDAPDPGSAYTFAGYAALLEHLIAALGLEAPVVFGWSLGGHAALELAGRGKAPVAGVMISGTPPVTPTLDCLMQAFNIDPAAENLTAKRDFTEEDAQAYALHTGAVDGAVDPHLLAMVKRTDGRARETMFGSVVAGAPLDERQIVADMLVPFAVVNGAEDPFIKPDYFDTLTAPSLWSEGIVRLQGAGHAPFRQTPGAFNPLLARFVQAC</sequence>
<evidence type="ECO:0000313" key="3">
    <source>
        <dbReference type="EMBL" id="PWE26557.1"/>
    </source>
</evidence>
<dbReference type="GeneID" id="94367465"/>
<keyword evidence="1 3" id="KW-0378">Hydrolase</keyword>
<dbReference type="Proteomes" id="UP000244940">
    <property type="component" value="Unassembled WGS sequence"/>
</dbReference>
<dbReference type="Pfam" id="PF00561">
    <property type="entry name" value="Abhydrolase_1"/>
    <property type="match status" value="1"/>
</dbReference>
<dbReference type="PRINTS" id="PR00111">
    <property type="entry name" value="ABHYDROLASE"/>
</dbReference>
<proteinExistence type="predicted"/>
<evidence type="ECO:0000256" key="1">
    <source>
        <dbReference type="ARBA" id="ARBA00022801"/>
    </source>
</evidence>
<dbReference type="GO" id="GO:0016020">
    <property type="term" value="C:membrane"/>
    <property type="evidence" value="ECO:0007669"/>
    <property type="project" value="TreeGrafter"/>
</dbReference>
<protein>
    <submittedName>
        <fullName evidence="3">Alpha/beta hydrolase</fullName>
    </submittedName>
</protein>
<keyword evidence="4" id="KW-1185">Reference proteome</keyword>
<name>A0A2U2C3W7_9RHOB</name>